<dbReference type="GO" id="GO:1990481">
    <property type="term" value="P:mRNA pseudouridine synthesis"/>
    <property type="evidence" value="ECO:0007669"/>
    <property type="project" value="TreeGrafter"/>
</dbReference>
<dbReference type="GO" id="GO:0005634">
    <property type="term" value="C:nucleus"/>
    <property type="evidence" value="ECO:0007669"/>
    <property type="project" value="TreeGrafter"/>
</dbReference>
<gene>
    <name evidence="6" type="ORF">IFR04_013243</name>
</gene>
<evidence type="ECO:0000256" key="3">
    <source>
        <dbReference type="ARBA" id="ARBA00023235"/>
    </source>
</evidence>
<dbReference type="PANTHER" id="PTHR11142">
    <property type="entry name" value="PSEUDOURIDYLATE SYNTHASE"/>
    <property type="match status" value="1"/>
</dbReference>
<dbReference type="Proteomes" id="UP000664132">
    <property type="component" value="Unassembled WGS sequence"/>
</dbReference>
<feature type="domain" description="Pseudouridine synthase I TruA alpha/beta" evidence="5">
    <location>
        <begin position="378"/>
        <end position="509"/>
    </location>
</feature>
<keyword evidence="7" id="KW-1185">Reference proteome</keyword>
<dbReference type="GO" id="GO:0003723">
    <property type="term" value="F:RNA binding"/>
    <property type="evidence" value="ECO:0007669"/>
    <property type="project" value="InterPro"/>
</dbReference>
<dbReference type="CDD" id="cd02569">
    <property type="entry name" value="PseudoU_synth_ScPus3"/>
    <property type="match status" value="1"/>
</dbReference>
<dbReference type="PANTHER" id="PTHR11142:SF5">
    <property type="entry name" value="TRNA PSEUDOURIDINE(38_39) SYNTHASE"/>
    <property type="match status" value="1"/>
</dbReference>
<evidence type="ECO:0000256" key="2">
    <source>
        <dbReference type="ARBA" id="ARBA00022694"/>
    </source>
</evidence>
<evidence type="ECO:0000313" key="7">
    <source>
        <dbReference type="Proteomes" id="UP000664132"/>
    </source>
</evidence>
<protein>
    <recommendedName>
        <fullName evidence="5">Pseudouridine synthase I TruA alpha/beta domain-containing protein</fullName>
    </recommendedName>
</protein>
<dbReference type="Gene3D" id="3.30.70.580">
    <property type="entry name" value="Pseudouridine synthase I, catalytic domain, N-terminal subdomain"/>
    <property type="match status" value="1"/>
</dbReference>
<dbReference type="InterPro" id="IPR020097">
    <property type="entry name" value="PsdUridine_synth_TruA_a/b_dom"/>
</dbReference>
<reference evidence="6" key="1">
    <citation type="submission" date="2021-02" db="EMBL/GenBank/DDBJ databases">
        <title>Genome sequence Cadophora malorum strain M34.</title>
        <authorList>
            <person name="Stefanovic E."/>
            <person name="Vu D."/>
            <person name="Scully C."/>
            <person name="Dijksterhuis J."/>
            <person name="Roader J."/>
            <person name="Houbraken J."/>
        </authorList>
    </citation>
    <scope>NUCLEOTIDE SEQUENCE</scope>
    <source>
        <strain evidence="6">M34</strain>
    </source>
</reference>
<feature type="compositionally biased region" description="Low complexity" evidence="4">
    <location>
        <begin position="642"/>
        <end position="657"/>
    </location>
</feature>
<feature type="region of interest" description="Disordered" evidence="4">
    <location>
        <begin position="638"/>
        <end position="657"/>
    </location>
</feature>
<dbReference type="InterPro" id="IPR020094">
    <property type="entry name" value="TruA/RsuA/RluB/E/F_N"/>
</dbReference>
<dbReference type="InterPro" id="IPR001406">
    <property type="entry name" value="PsdUridine_synth_TruA"/>
</dbReference>
<accession>A0A8H7W0R0</accession>
<comment type="caution">
    <text evidence="6">The sequence shown here is derived from an EMBL/GenBank/DDBJ whole genome shotgun (WGS) entry which is preliminary data.</text>
</comment>
<name>A0A8H7W0R0_9HELO</name>
<proteinExistence type="inferred from homology"/>
<keyword evidence="3" id="KW-0413">Isomerase</keyword>
<dbReference type="GO" id="GO:0031119">
    <property type="term" value="P:tRNA pseudouridine synthesis"/>
    <property type="evidence" value="ECO:0007669"/>
    <property type="project" value="TreeGrafter"/>
</dbReference>
<dbReference type="Pfam" id="PF01416">
    <property type="entry name" value="PseudoU_synth_1"/>
    <property type="match status" value="1"/>
</dbReference>
<organism evidence="6 7">
    <name type="scientific">Cadophora malorum</name>
    <dbReference type="NCBI Taxonomy" id="108018"/>
    <lineage>
        <taxon>Eukaryota</taxon>
        <taxon>Fungi</taxon>
        <taxon>Dikarya</taxon>
        <taxon>Ascomycota</taxon>
        <taxon>Pezizomycotina</taxon>
        <taxon>Leotiomycetes</taxon>
        <taxon>Helotiales</taxon>
        <taxon>Ploettnerulaceae</taxon>
        <taxon>Cadophora</taxon>
    </lineage>
</organism>
<dbReference type="GO" id="GO:0005737">
    <property type="term" value="C:cytoplasm"/>
    <property type="evidence" value="ECO:0007669"/>
    <property type="project" value="TreeGrafter"/>
</dbReference>
<sequence>MWPFFFPAQRRLESARLLSPGFMSRSGRWRKDNTARKEKRAAATKAYQEKMEGQSGNTNAIAKGAEDYSSWSQEKLIERVTLLENELKLKNLSLTAPKSEKKSFKKPRAERTFDPSKYSTRLIALKLAYLGKRYNGFECQKSVTPLPTIEEELWKAFNKGRLIFPNITNPLQPGEVNWEGCEYSKCGRTDKGVSAFGQVIGIRVRSNRPLGKRKEKKVVDQLGNEALYDEGSGSASADKELDGGFNTYARENTVEMAAPALAPSRLPEQEGPTPDLGLSDPDFEEALNFDPIADEIPYCSLLNRLLPPDIRILAWCPAPPQDFSARFSCRERQYRYFFTQPAFMPTPTQLELPDQKGNKAPEGKMRDGWLDIEKMREAAKLFEGEHDFRNFCKVDPGKQISNFERTIFYSDIEEVDDSTSGLAFVNDAALAPRSEPQTGNPKIYTFTLHGSAFLWHQVRHMVAILFLVGQGLEKPSIVSELLDVEKNPGRPIYEMATDTPLVLWNCVFPREDDPERKDAIQWHYVGDDTGTGDYKYGTAGIMDELWNVWRERKIDEMLASTLLNVVAKQGMEAGELTLARKKGSRSQKVFDGGDMPRLQGVYTPVMNKLKMDRVEVINERYAVRKGFENSADMKLQGFRRLNNPNPVGNTPTVEDAD</sequence>
<dbReference type="InterPro" id="IPR041707">
    <property type="entry name" value="Pus3-like"/>
</dbReference>
<dbReference type="AlphaFoldDB" id="A0A8H7W0R0"/>
<dbReference type="SUPFAM" id="SSF55120">
    <property type="entry name" value="Pseudouridine synthase"/>
    <property type="match status" value="1"/>
</dbReference>
<keyword evidence="2" id="KW-0819">tRNA processing</keyword>
<evidence type="ECO:0000313" key="6">
    <source>
        <dbReference type="EMBL" id="KAG4413621.1"/>
    </source>
</evidence>
<comment type="similarity">
    <text evidence="1">Belongs to the tRNA pseudouridine synthase TruA family.</text>
</comment>
<dbReference type="Gene3D" id="3.30.70.660">
    <property type="entry name" value="Pseudouridine synthase I, catalytic domain, C-terminal subdomain"/>
    <property type="match status" value="1"/>
</dbReference>
<dbReference type="HAMAP" id="MF_00171">
    <property type="entry name" value="TruA"/>
    <property type="match status" value="1"/>
</dbReference>
<dbReference type="EMBL" id="JAFJYH010000304">
    <property type="protein sequence ID" value="KAG4413621.1"/>
    <property type="molecule type" value="Genomic_DNA"/>
</dbReference>
<evidence type="ECO:0000259" key="5">
    <source>
        <dbReference type="Pfam" id="PF01416"/>
    </source>
</evidence>
<dbReference type="InterPro" id="IPR020095">
    <property type="entry name" value="PsdUridine_synth_TruA_C"/>
</dbReference>
<dbReference type="InterPro" id="IPR020103">
    <property type="entry name" value="PsdUridine_synth_cat_dom_sf"/>
</dbReference>
<evidence type="ECO:0000256" key="1">
    <source>
        <dbReference type="ARBA" id="ARBA00009375"/>
    </source>
</evidence>
<evidence type="ECO:0000256" key="4">
    <source>
        <dbReference type="SAM" id="MobiDB-lite"/>
    </source>
</evidence>
<dbReference type="OrthoDB" id="25767at2759"/>
<dbReference type="GO" id="GO:0009982">
    <property type="term" value="F:pseudouridine synthase activity"/>
    <property type="evidence" value="ECO:0007669"/>
    <property type="project" value="InterPro"/>
</dbReference>